<dbReference type="SUPFAM" id="SSF90229">
    <property type="entry name" value="CCCH zinc finger"/>
    <property type="match status" value="1"/>
</dbReference>
<dbReference type="InterPro" id="IPR012677">
    <property type="entry name" value="Nucleotide-bd_a/b_plait_sf"/>
</dbReference>
<dbReference type="CDD" id="cd12458">
    <property type="entry name" value="RRM_AtC3H46_like"/>
    <property type="match status" value="1"/>
</dbReference>
<dbReference type="Pfam" id="PF00076">
    <property type="entry name" value="RRM_1"/>
    <property type="match status" value="1"/>
</dbReference>
<dbReference type="Gene3D" id="3.30.70.330">
    <property type="match status" value="1"/>
</dbReference>
<protein>
    <recommendedName>
        <fullName evidence="14">Zinc finger CCCH domain-containing protein 18-like</fullName>
    </recommendedName>
</protein>
<dbReference type="SUPFAM" id="SSF54928">
    <property type="entry name" value="RNA-binding domain, RBD"/>
    <property type="match status" value="1"/>
</dbReference>
<dbReference type="InterPro" id="IPR035979">
    <property type="entry name" value="RBD_domain_sf"/>
</dbReference>
<evidence type="ECO:0000256" key="2">
    <source>
        <dbReference type="ARBA" id="ARBA00022771"/>
    </source>
</evidence>
<dbReference type="AlphaFoldDB" id="A0A835DVH3"/>
<dbReference type="GO" id="GO:0008270">
    <property type="term" value="F:zinc ion binding"/>
    <property type="evidence" value="ECO:0007669"/>
    <property type="project" value="UniProtKB-KW"/>
</dbReference>
<feature type="domain" description="RRM" evidence="9">
    <location>
        <begin position="402"/>
        <end position="489"/>
    </location>
</feature>
<dbReference type="InterPro" id="IPR056276">
    <property type="entry name" value="AtC3H46-like_PABC-like"/>
</dbReference>
<dbReference type="InterPro" id="IPR000571">
    <property type="entry name" value="Znf_CCCH"/>
</dbReference>
<evidence type="ECO:0000259" key="11">
    <source>
        <dbReference type="PROSITE" id="PS51644"/>
    </source>
</evidence>
<dbReference type="OMA" id="HEMFGRT"/>
<dbReference type="OrthoDB" id="1914176at2759"/>
<evidence type="ECO:0000256" key="6">
    <source>
        <dbReference type="PROSITE-ProRule" id="PRU00176"/>
    </source>
</evidence>
<dbReference type="Proteomes" id="UP000655225">
    <property type="component" value="Unassembled WGS sequence"/>
</dbReference>
<reference evidence="12 13" key="1">
    <citation type="submission" date="2020-04" db="EMBL/GenBank/DDBJ databases">
        <title>Plant Genome Project.</title>
        <authorList>
            <person name="Zhang R.-G."/>
        </authorList>
    </citation>
    <scope>NUCLEOTIDE SEQUENCE [LARGE SCALE GENOMIC DNA]</scope>
    <source>
        <strain evidence="12">YNK0</strain>
        <tissue evidence="12">Leaf</tissue>
    </source>
</reference>
<evidence type="ECO:0000313" key="13">
    <source>
        <dbReference type="Proteomes" id="UP000655225"/>
    </source>
</evidence>
<dbReference type="SMART" id="SM00360">
    <property type="entry name" value="RRM"/>
    <property type="match status" value="1"/>
</dbReference>
<dbReference type="GO" id="GO:0003723">
    <property type="term" value="F:RNA binding"/>
    <property type="evidence" value="ECO:0007669"/>
    <property type="project" value="UniProtKB-UniRule"/>
</dbReference>
<dbReference type="Gene3D" id="4.10.1000.10">
    <property type="entry name" value="Zinc finger, CCCH-type"/>
    <property type="match status" value="1"/>
</dbReference>
<feature type="compositionally biased region" description="Polar residues" evidence="8">
    <location>
        <begin position="599"/>
        <end position="612"/>
    </location>
</feature>
<dbReference type="FunFam" id="3.30.70.330:FF:000678">
    <property type="entry name" value="zinc finger CCCH domain-containing protein 53-like isoform X2"/>
    <property type="match status" value="1"/>
</dbReference>
<evidence type="ECO:0000256" key="8">
    <source>
        <dbReference type="SAM" id="MobiDB-lite"/>
    </source>
</evidence>
<keyword evidence="5" id="KW-0238">DNA-binding</keyword>
<evidence type="ECO:0000313" key="12">
    <source>
        <dbReference type="EMBL" id="KAF8414229.1"/>
    </source>
</evidence>
<evidence type="ECO:0000256" key="7">
    <source>
        <dbReference type="PROSITE-ProRule" id="PRU00723"/>
    </source>
</evidence>
<dbReference type="PROSITE" id="PS50102">
    <property type="entry name" value="RRM"/>
    <property type="match status" value="1"/>
</dbReference>
<comment type="caution">
    <text evidence="12">The sequence shown here is derived from an EMBL/GenBank/DDBJ whole genome shotgun (WGS) entry which is preliminary data.</text>
</comment>
<feature type="domain" description="HTH OST-type" evidence="11">
    <location>
        <begin position="296"/>
        <end position="379"/>
    </location>
</feature>
<keyword evidence="1 7" id="KW-0479">Metal-binding</keyword>
<dbReference type="Pfam" id="PF23182">
    <property type="entry name" value="PABC_AtC3H46"/>
    <property type="match status" value="1"/>
</dbReference>
<dbReference type="PROSITE" id="PS51644">
    <property type="entry name" value="HTH_OST"/>
    <property type="match status" value="1"/>
</dbReference>
<evidence type="ECO:0000256" key="4">
    <source>
        <dbReference type="ARBA" id="ARBA00022884"/>
    </source>
</evidence>
<evidence type="ECO:0000259" key="9">
    <source>
        <dbReference type="PROSITE" id="PS50102"/>
    </source>
</evidence>
<dbReference type="EMBL" id="JABCRI010000001">
    <property type="protein sequence ID" value="KAF8414229.1"/>
    <property type="molecule type" value="Genomic_DNA"/>
</dbReference>
<dbReference type="GO" id="GO:0003677">
    <property type="term" value="F:DNA binding"/>
    <property type="evidence" value="ECO:0007669"/>
    <property type="project" value="UniProtKB-KW"/>
</dbReference>
<evidence type="ECO:0000256" key="1">
    <source>
        <dbReference type="ARBA" id="ARBA00022723"/>
    </source>
</evidence>
<feature type="domain" description="C3H1-type" evidence="10">
    <location>
        <begin position="242"/>
        <end position="269"/>
    </location>
</feature>
<keyword evidence="2 7" id="KW-0863">Zinc-finger</keyword>
<organism evidence="12 13">
    <name type="scientific">Tetracentron sinense</name>
    <name type="common">Spur-leaf</name>
    <dbReference type="NCBI Taxonomy" id="13715"/>
    <lineage>
        <taxon>Eukaryota</taxon>
        <taxon>Viridiplantae</taxon>
        <taxon>Streptophyta</taxon>
        <taxon>Embryophyta</taxon>
        <taxon>Tracheophyta</taxon>
        <taxon>Spermatophyta</taxon>
        <taxon>Magnoliopsida</taxon>
        <taxon>Trochodendrales</taxon>
        <taxon>Trochodendraceae</taxon>
        <taxon>Tetracentron</taxon>
    </lineage>
</organism>
<name>A0A835DVH3_TETSI</name>
<proteinExistence type="predicted"/>
<dbReference type="InterPro" id="IPR000504">
    <property type="entry name" value="RRM_dom"/>
</dbReference>
<dbReference type="InterPro" id="IPR025605">
    <property type="entry name" value="OST-HTH/LOTUS_dom"/>
</dbReference>
<keyword evidence="13" id="KW-1185">Reference proteome</keyword>
<feature type="zinc finger region" description="C3H1-type" evidence="7">
    <location>
        <begin position="242"/>
        <end position="269"/>
    </location>
</feature>
<evidence type="ECO:0008006" key="14">
    <source>
        <dbReference type="Google" id="ProtNLM"/>
    </source>
</evidence>
<feature type="region of interest" description="Disordered" evidence="8">
    <location>
        <begin position="590"/>
        <end position="615"/>
    </location>
</feature>
<dbReference type="PANTHER" id="PTHR24009">
    <property type="entry name" value="RNA-BINDING (RRM/RBD/RNP MOTIFS)"/>
    <property type="match status" value="1"/>
</dbReference>
<dbReference type="InterPro" id="IPR036855">
    <property type="entry name" value="Znf_CCCH_sf"/>
</dbReference>
<evidence type="ECO:0000256" key="5">
    <source>
        <dbReference type="ARBA" id="ARBA00023125"/>
    </source>
</evidence>
<evidence type="ECO:0000256" key="3">
    <source>
        <dbReference type="ARBA" id="ARBA00022833"/>
    </source>
</evidence>
<gene>
    <name evidence="12" type="ORF">HHK36_002229</name>
</gene>
<accession>A0A835DVH3</accession>
<dbReference type="PROSITE" id="PS50103">
    <property type="entry name" value="ZF_C3H1"/>
    <property type="match status" value="1"/>
</dbReference>
<evidence type="ECO:0000259" key="10">
    <source>
        <dbReference type="PROSITE" id="PS50103"/>
    </source>
</evidence>
<keyword evidence="3 7" id="KW-0862">Zinc</keyword>
<keyword evidence="4 6" id="KW-0694">RNA-binding</keyword>
<sequence length="631" mass="71376">MGAVVACSRAITRSFNGGPVSRFPFSLSKFFVFDFSHFPARELIEFASEMDFSDSTRVVFKRIQNLEPENVSKIIGYILLHDDGEREMIRLAFGPDNLIHAFINKAKAELRLSSKLSVSIPIPPNPAPISDLSQQFTPLSLSSSGTLSSPSNFQVQTPYWDPQIPMDQQPINNMDFIPPTYSESISDDYRTHNQGQFSSLEDQIPIPFNSMGSDFSSNYYHPELGLGSLIARTSLRSPSLPEFPAKACHYFNKGFCKHGNNCRYFHGQTLPDSFSQVFSSSPNELVNDDHVFLPGSLEKLELELSELLKSRRGLPVSIASLPSIYYEKYGRTLQAEGYLTESQRHGKAGYSLTKLLARLKNSIRLIDRPHGQHSVVLAEDAARYMEYRSERSDPGGIVAGSRQIYLTFPAESTFTEEDVSNYFQNFGPVQDVRIPCQQKRMFGFVTFLYPETVKIILTMGNPHFVCGARVLVKPYREKSRLVDRKYTEKIEPTLYYPSHFLDMEPELHPMPRVCDNSRLLRKQLIDEHEQAIELEMMRLSELQLAPKPLSHQSYLGYSMDELKLSEASADRMFSLADRFNCRLDVFNNSSTSDDKARHTSTNFGDQESSQGINLPDSPFASPIVSSISTII</sequence>
<dbReference type="PANTHER" id="PTHR24009:SF0">
    <property type="entry name" value="ZINC FINGER CCCH DOMAIN-CONTAINING PROTEIN 18"/>
    <property type="match status" value="1"/>
</dbReference>
<dbReference type="InterPro" id="IPR034365">
    <property type="entry name" value="AtC3H46-like_RRM"/>
</dbReference>